<comment type="caution">
    <text evidence="1">The sequence shown here is derived from an EMBL/GenBank/DDBJ whole genome shotgun (WGS) entry which is preliminary data.</text>
</comment>
<protein>
    <submittedName>
        <fullName evidence="1">Uncharacterized protein</fullName>
    </submittedName>
</protein>
<sequence length="32" mass="3318">MEGLSGICANLGILEEDEITEADGIHKGTTTV</sequence>
<reference evidence="2" key="1">
    <citation type="submission" date="2013-09" db="EMBL/GenBank/DDBJ databases">
        <title>Corchorus olitorius genome sequencing.</title>
        <authorList>
            <person name="Alam M."/>
            <person name="Haque M.S."/>
            <person name="Islam M.S."/>
            <person name="Emdad E.M."/>
            <person name="Islam M.M."/>
            <person name="Ahmed B."/>
            <person name="Halim A."/>
            <person name="Hossen Q.M.M."/>
            <person name="Hossain M.Z."/>
            <person name="Ahmed R."/>
            <person name="Khan M.M."/>
            <person name="Islam R."/>
            <person name="Rashid M.M."/>
            <person name="Khan S.A."/>
            <person name="Rahman M.S."/>
            <person name="Alam M."/>
            <person name="Yahiya A.S."/>
            <person name="Khan M.S."/>
            <person name="Azam M.S."/>
            <person name="Haque T."/>
            <person name="Lashkar M.Z.H."/>
            <person name="Akhand A.I."/>
            <person name="Morshed G."/>
            <person name="Roy S."/>
            <person name="Uddin K.S."/>
            <person name="Rabeya T."/>
            <person name="Hossain A.S."/>
            <person name="Chowdhury A."/>
            <person name="Snigdha A.R."/>
            <person name="Mortoza M.S."/>
            <person name="Matin S.A."/>
            <person name="Hoque S.M.E."/>
            <person name="Islam M.K."/>
            <person name="Roy D.K."/>
            <person name="Haider R."/>
            <person name="Moosa M.M."/>
            <person name="Elias S.M."/>
            <person name="Hasan A.M."/>
            <person name="Jahan S."/>
            <person name="Shafiuddin M."/>
            <person name="Mahmood N."/>
            <person name="Shommy N.S."/>
        </authorList>
    </citation>
    <scope>NUCLEOTIDE SEQUENCE [LARGE SCALE GENOMIC DNA]</scope>
    <source>
        <strain evidence="2">cv. O-4</strain>
    </source>
</reference>
<dbReference type="EMBL" id="AWUE01020683">
    <property type="protein sequence ID" value="OMO67039.1"/>
    <property type="molecule type" value="Genomic_DNA"/>
</dbReference>
<organism evidence="1 2">
    <name type="scientific">Corchorus olitorius</name>
    <dbReference type="NCBI Taxonomy" id="93759"/>
    <lineage>
        <taxon>Eukaryota</taxon>
        <taxon>Viridiplantae</taxon>
        <taxon>Streptophyta</taxon>
        <taxon>Embryophyta</taxon>
        <taxon>Tracheophyta</taxon>
        <taxon>Spermatophyta</taxon>
        <taxon>Magnoliopsida</taxon>
        <taxon>eudicotyledons</taxon>
        <taxon>Gunneridae</taxon>
        <taxon>Pentapetalae</taxon>
        <taxon>rosids</taxon>
        <taxon>malvids</taxon>
        <taxon>Malvales</taxon>
        <taxon>Malvaceae</taxon>
        <taxon>Grewioideae</taxon>
        <taxon>Apeibeae</taxon>
        <taxon>Corchorus</taxon>
    </lineage>
</organism>
<accession>A0A1R3H9L0</accession>
<dbReference type="Proteomes" id="UP000187203">
    <property type="component" value="Unassembled WGS sequence"/>
</dbReference>
<keyword evidence="2" id="KW-1185">Reference proteome</keyword>
<proteinExistence type="predicted"/>
<name>A0A1R3H9L0_9ROSI</name>
<dbReference type="AlphaFoldDB" id="A0A1R3H9L0"/>
<evidence type="ECO:0000313" key="2">
    <source>
        <dbReference type="Proteomes" id="UP000187203"/>
    </source>
</evidence>
<gene>
    <name evidence="1" type="ORF">COLO4_30251</name>
</gene>
<evidence type="ECO:0000313" key="1">
    <source>
        <dbReference type="EMBL" id="OMO67039.1"/>
    </source>
</evidence>